<dbReference type="EMBL" id="QXWZ01000001">
    <property type="protein sequence ID" value="NBI77411.1"/>
    <property type="molecule type" value="Genomic_DNA"/>
</dbReference>
<proteinExistence type="predicted"/>
<protein>
    <submittedName>
        <fullName evidence="1">Uncharacterized protein</fullName>
    </submittedName>
</protein>
<accession>A0A845RFB9</accession>
<gene>
    <name evidence="1" type="ORF">D3Z39_00730</name>
</gene>
<name>A0A845RFB9_9FIRM</name>
<sequence length="79" mass="8678">MLRACPVLWLGSVEMSDWVARYVRTALYHPFKAGGSICSLDGIFLPIGEKSAVSGARSKEPERSILSLYLQIEMAGISF</sequence>
<evidence type="ECO:0000313" key="2">
    <source>
        <dbReference type="Proteomes" id="UP000446348"/>
    </source>
</evidence>
<evidence type="ECO:0000313" key="1">
    <source>
        <dbReference type="EMBL" id="NBI77411.1"/>
    </source>
</evidence>
<reference evidence="1 2" key="1">
    <citation type="submission" date="2018-08" db="EMBL/GenBank/DDBJ databases">
        <title>Murine metabolic-syndrome-specific gut microbial biobank.</title>
        <authorList>
            <person name="Liu C."/>
        </authorList>
    </citation>
    <scope>NUCLEOTIDE SEQUENCE [LARGE SCALE GENOMIC DNA]</scope>
    <source>
        <strain evidence="1 2">X69</strain>
    </source>
</reference>
<organism evidence="1 2">
    <name type="scientific">Anaerotruncus colihominis</name>
    <dbReference type="NCBI Taxonomy" id="169435"/>
    <lineage>
        <taxon>Bacteria</taxon>
        <taxon>Bacillati</taxon>
        <taxon>Bacillota</taxon>
        <taxon>Clostridia</taxon>
        <taxon>Eubacteriales</taxon>
        <taxon>Oscillospiraceae</taxon>
        <taxon>Anaerotruncus</taxon>
    </lineage>
</organism>
<dbReference type="AlphaFoldDB" id="A0A845RFB9"/>
<comment type="caution">
    <text evidence="1">The sequence shown here is derived from an EMBL/GenBank/DDBJ whole genome shotgun (WGS) entry which is preliminary data.</text>
</comment>
<dbReference type="Proteomes" id="UP000446348">
    <property type="component" value="Unassembled WGS sequence"/>
</dbReference>